<dbReference type="PANTHER" id="PTHR10642:SF26">
    <property type="entry name" value="RIBONUCLEASE H1"/>
    <property type="match status" value="1"/>
</dbReference>
<dbReference type="InterPro" id="IPR002156">
    <property type="entry name" value="RNaseH_domain"/>
</dbReference>
<evidence type="ECO:0000259" key="8">
    <source>
        <dbReference type="PROSITE" id="PS50879"/>
    </source>
</evidence>
<evidence type="ECO:0000313" key="9">
    <source>
        <dbReference type="EMBL" id="RHZ88852.1"/>
    </source>
</evidence>
<keyword evidence="7" id="KW-0378">Hydrolase</keyword>
<dbReference type="GO" id="GO:0004523">
    <property type="term" value="F:RNA-DNA hybrid ribonuclease activity"/>
    <property type="evidence" value="ECO:0007669"/>
    <property type="project" value="UniProtKB-EC"/>
</dbReference>
<evidence type="ECO:0000313" key="10">
    <source>
        <dbReference type="Proteomes" id="UP000266861"/>
    </source>
</evidence>
<comment type="catalytic activity">
    <reaction evidence="1">
        <text>Endonucleolytic cleavage to 5'-phosphomonoester.</text>
        <dbReference type="EC" id="3.1.26.4"/>
    </reaction>
</comment>
<keyword evidence="10" id="KW-1185">Reference proteome</keyword>
<dbReference type="EMBL" id="PQFF01000019">
    <property type="protein sequence ID" value="RHZ88852.1"/>
    <property type="molecule type" value="Genomic_DNA"/>
</dbReference>
<evidence type="ECO:0000256" key="2">
    <source>
        <dbReference type="ARBA" id="ARBA00005300"/>
    </source>
</evidence>
<feature type="domain" description="RNase H type-1" evidence="8">
    <location>
        <begin position="346"/>
        <end position="492"/>
    </location>
</feature>
<proteinExistence type="inferred from homology"/>
<dbReference type="GO" id="GO:0003676">
    <property type="term" value="F:nucleic acid binding"/>
    <property type="evidence" value="ECO:0007669"/>
    <property type="project" value="InterPro"/>
</dbReference>
<dbReference type="Pfam" id="PF00078">
    <property type="entry name" value="RVT_1"/>
    <property type="match status" value="1"/>
</dbReference>
<evidence type="ECO:0000256" key="1">
    <source>
        <dbReference type="ARBA" id="ARBA00000077"/>
    </source>
</evidence>
<evidence type="ECO:0000256" key="4">
    <source>
        <dbReference type="ARBA" id="ARBA00022722"/>
    </source>
</evidence>
<organism evidence="9 10">
    <name type="scientific">Diversispora epigaea</name>
    <dbReference type="NCBI Taxonomy" id="1348612"/>
    <lineage>
        <taxon>Eukaryota</taxon>
        <taxon>Fungi</taxon>
        <taxon>Fungi incertae sedis</taxon>
        <taxon>Mucoromycota</taxon>
        <taxon>Glomeromycotina</taxon>
        <taxon>Glomeromycetes</taxon>
        <taxon>Diversisporales</taxon>
        <taxon>Diversisporaceae</taxon>
        <taxon>Diversispora</taxon>
    </lineage>
</organism>
<dbReference type="GO" id="GO:0043137">
    <property type="term" value="P:DNA replication, removal of RNA primer"/>
    <property type="evidence" value="ECO:0007669"/>
    <property type="project" value="TreeGrafter"/>
</dbReference>
<sequence>MEGNLKVLRRKYGVLYIEQLLNSDLTRVLELKRIHQYEIPRKNLTWYEELRVKIEENIDNIRNKLGPKHDIEIQINGKLEFPVIVRGGVIDIESFMGSDIWYHKHRDSLRKYGVLYIEQLLNSDLTRVLELKRIHQYEIPRKNLTWYEELRVKIEENIDNIRNKLGRNPINRLTLLGDNTKIKGKFVTTDYPSGPIMGKVTREPKEQSQQIILRHYIQENNEETSCSPLVACEGCPLKDSNIKYSNLNQSERDLQYCAISTNVTETSYLPTRKSAFSTSNREDKRRITRMVISPRSLNIYHNNIPKKAEFKNLRKNINDTDFLENIIITDPETSFQFQNIRTNLLRHKKLIVYTDGSLQKTKSVDSEHNKVFYQYKMDDPILRQFTWKGNIEGPASSTRAELWGILSVLWVASHKTSITIFTDSESSIKAIKGYIEGKKGKHWSNYSNPHVLQVIKEIINTKELNIVLEKVEAHKGDLLNEQANKLAKLGVNSENNNVTLYGINKKSTLELKNSLKRKMRLNKQQHETWHETKITNNKTNSKENSLRAFSLKLLNEELPTIATLHTRKPNIYTTTECPFCKKYKETNSHIFMCADYGKILKFTFRSIIKRIYIKEKGNIGLHDLMSKITRGHFLKINYHRQILGTQPSDRFEFNDLVKGLIPKSIYRLIRKKVNSTETGKNMVMEIFCSWKRTLYSCWKNRCKDFLNWEIKNDISESDKKSKGKKPYIDYTYLERKKHLYDIGIDIKNFIINSVYKNNVDILSNIFFCLDVGGVVASHRDLTGPVKLQSIHYEYGPTEPYRVIKGVDQEIENLKKGYEMELKWKVDMSLQEQIWEKKMITSMAYMDDTVWITSNKAQLEDILSMVEDFFNLNKIKVNASKSDLILINGGKHDPQPGISFMGDQITPAKPNNAIRYLGVWIQGNGKKSYQKKLIEDKIKTTTSIMIRKSLTDKQKNELNKLNARIRMTFKWALDTCENYQQEQFWKNFVRIPSRMGGKEVDHEKLTLNTFMIRAGDRFPIKTNFVFAGRNFVSLK</sequence>
<dbReference type="SUPFAM" id="SSF53098">
    <property type="entry name" value="Ribonuclease H-like"/>
    <property type="match status" value="1"/>
</dbReference>
<reference evidence="9 10" key="1">
    <citation type="submission" date="2018-08" db="EMBL/GenBank/DDBJ databases">
        <title>Genome and evolution of the arbuscular mycorrhizal fungus Diversispora epigaea (formerly Glomus versiforme) and its bacterial endosymbionts.</title>
        <authorList>
            <person name="Sun X."/>
            <person name="Fei Z."/>
            <person name="Harrison M."/>
        </authorList>
    </citation>
    <scope>NUCLEOTIDE SEQUENCE [LARGE SCALE GENOMIC DNA]</scope>
    <source>
        <strain evidence="9 10">IT104</strain>
    </source>
</reference>
<gene>
    <name evidence="9" type="ORF">Glove_21g119</name>
</gene>
<keyword evidence="5" id="KW-0479">Metal-binding</keyword>
<dbReference type="STRING" id="1348612.A0A397JNC7"/>
<dbReference type="PROSITE" id="PS50879">
    <property type="entry name" value="RNASE_H_1"/>
    <property type="match status" value="1"/>
</dbReference>
<dbReference type="OrthoDB" id="2317729at2759"/>
<dbReference type="InterPro" id="IPR050092">
    <property type="entry name" value="RNase_H"/>
</dbReference>
<dbReference type="InterPro" id="IPR036397">
    <property type="entry name" value="RNaseH_sf"/>
</dbReference>
<dbReference type="InterPro" id="IPR000477">
    <property type="entry name" value="RT_dom"/>
</dbReference>
<protein>
    <recommendedName>
        <fullName evidence="3">ribonuclease H</fullName>
        <ecNumber evidence="3">3.1.26.4</ecNumber>
    </recommendedName>
</protein>
<evidence type="ECO:0000256" key="3">
    <source>
        <dbReference type="ARBA" id="ARBA00012180"/>
    </source>
</evidence>
<dbReference type="Pfam" id="PF00075">
    <property type="entry name" value="RNase_H"/>
    <property type="match status" value="1"/>
</dbReference>
<evidence type="ECO:0000256" key="5">
    <source>
        <dbReference type="ARBA" id="ARBA00022723"/>
    </source>
</evidence>
<keyword evidence="4" id="KW-0540">Nuclease</keyword>
<keyword evidence="6" id="KW-0255">Endonuclease</keyword>
<dbReference type="GO" id="GO:0046872">
    <property type="term" value="F:metal ion binding"/>
    <property type="evidence" value="ECO:0007669"/>
    <property type="project" value="UniProtKB-KW"/>
</dbReference>
<dbReference type="AlphaFoldDB" id="A0A397JNC7"/>
<dbReference type="Gene3D" id="3.30.420.10">
    <property type="entry name" value="Ribonuclease H-like superfamily/Ribonuclease H"/>
    <property type="match status" value="1"/>
</dbReference>
<evidence type="ECO:0000256" key="7">
    <source>
        <dbReference type="ARBA" id="ARBA00022801"/>
    </source>
</evidence>
<dbReference type="PANTHER" id="PTHR10642">
    <property type="entry name" value="RIBONUCLEASE H1"/>
    <property type="match status" value="1"/>
</dbReference>
<comment type="similarity">
    <text evidence="2">Belongs to the RNase H family.</text>
</comment>
<evidence type="ECO:0000256" key="6">
    <source>
        <dbReference type="ARBA" id="ARBA00022759"/>
    </source>
</evidence>
<comment type="caution">
    <text evidence="9">The sequence shown here is derived from an EMBL/GenBank/DDBJ whole genome shotgun (WGS) entry which is preliminary data.</text>
</comment>
<name>A0A397JNC7_9GLOM</name>
<dbReference type="InterPro" id="IPR012337">
    <property type="entry name" value="RNaseH-like_sf"/>
</dbReference>
<dbReference type="EC" id="3.1.26.4" evidence="3"/>
<accession>A0A397JNC7</accession>
<dbReference type="Proteomes" id="UP000266861">
    <property type="component" value="Unassembled WGS sequence"/>
</dbReference>